<evidence type="ECO:0000313" key="2">
    <source>
        <dbReference type="Proteomes" id="UP001075354"/>
    </source>
</evidence>
<comment type="caution">
    <text evidence="1">The sequence shown here is derived from an EMBL/GenBank/DDBJ whole genome shotgun (WGS) entry which is preliminary data.</text>
</comment>
<reference evidence="1" key="1">
    <citation type="submission" date="2022-12" db="EMBL/GenBank/DDBJ databases">
        <title>Chromosome-level genome assembly of the bean flower thrips Megalurothrips usitatus.</title>
        <authorList>
            <person name="Ma L."/>
            <person name="Liu Q."/>
            <person name="Li H."/>
            <person name="Cai W."/>
        </authorList>
    </citation>
    <scope>NUCLEOTIDE SEQUENCE</scope>
    <source>
        <strain evidence="1">Cailab_2022a</strain>
    </source>
</reference>
<accession>A0AAV7XAY4</accession>
<keyword evidence="2" id="KW-1185">Reference proteome</keyword>
<dbReference type="AlphaFoldDB" id="A0AAV7XAY4"/>
<name>A0AAV7XAY4_9NEOP</name>
<dbReference type="Proteomes" id="UP001075354">
    <property type="component" value="Chromosome 10"/>
</dbReference>
<sequence length="106" mass="11835">MKMIIDSRSNNQWKENAFVLHSKTMACTLAQANVPDVARIFFRGIKCPIPAVCTNFTNKFIDEPVAFVFPNAPIMPYGIWRFRTLSGLGGDTIGCWVVEAVTIPKV</sequence>
<protein>
    <submittedName>
        <fullName evidence="1">Uncharacterized protein</fullName>
    </submittedName>
</protein>
<gene>
    <name evidence="1" type="ORF">ONE63_001062</name>
</gene>
<evidence type="ECO:0000313" key="1">
    <source>
        <dbReference type="EMBL" id="KAJ1523171.1"/>
    </source>
</evidence>
<proteinExistence type="predicted"/>
<dbReference type="EMBL" id="JAPTSV010000010">
    <property type="protein sequence ID" value="KAJ1523171.1"/>
    <property type="molecule type" value="Genomic_DNA"/>
</dbReference>
<organism evidence="1 2">
    <name type="scientific">Megalurothrips usitatus</name>
    <name type="common">bean blossom thrips</name>
    <dbReference type="NCBI Taxonomy" id="439358"/>
    <lineage>
        <taxon>Eukaryota</taxon>
        <taxon>Metazoa</taxon>
        <taxon>Ecdysozoa</taxon>
        <taxon>Arthropoda</taxon>
        <taxon>Hexapoda</taxon>
        <taxon>Insecta</taxon>
        <taxon>Pterygota</taxon>
        <taxon>Neoptera</taxon>
        <taxon>Paraneoptera</taxon>
        <taxon>Thysanoptera</taxon>
        <taxon>Terebrantia</taxon>
        <taxon>Thripoidea</taxon>
        <taxon>Thripidae</taxon>
        <taxon>Megalurothrips</taxon>
    </lineage>
</organism>